<proteinExistence type="predicted"/>
<dbReference type="Pfam" id="PF05721">
    <property type="entry name" value="PhyH"/>
    <property type="match status" value="1"/>
</dbReference>
<dbReference type="EMBL" id="MN739257">
    <property type="protein sequence ID" value="QHS95778.1"/>
    <property type="molecule type" value="Genomic_DNA"/>
</dbReference>
<sequence>MNVKQQLAANGYAIVEKVLSPDEIELAKEYFYNWIYSSAQLIKLHNAIDPHGIFKFGEVGHQKHAWFIRTRDAVQAPFREIWGTDELITSFDGSCWIPSGTRKADKIWTHTDQAPNNSDFQCVQSFVALTENKSRTLVVYEGSHLLHAEYMKLRGLTGTKNWQPIDYDYLKSIEDRKRTLHVKAGSLVLWDSRTFHQNQYGPDHEEERIVQYTCFLPRAHPKNTPKMVEKRLKYLDDRRTTSHWPCPIHVNGLQPQNYGNPDLVIDYSKLDEPDLSEFEDDILRLV</sequence>
<dbReference type="Gene3D" id="2.60.120.620">
    <property type="entry name" value="q2cbj1_9rhob like domain"/>
    <property type="match status" value="1"/>
</dbReference>
<dbReference type="InterPro" id="IPR008775">
    <property type="entry name" value="Phytyl_CoA_dOase-like"/>
</dbReference>
<organism evidence="1">
    <name type="scientific">viral metagenome</name>
    <dbReference type="NCBI Taxonomy" id="1070528"/>
    <lineage>
        <taxon>unclassified sequences</taxon>
        <taxon>metagenomes</taxon>
        <taxon>organismal metagenomes</taxon>
    </lineage>
</organism>
<reference evidence="1" key="1">
    <citation type="journal article" date="2020" name="Nature">
        <title>Giant virus diversity and host interactions through global metagenomics.</title>
        <authorList>
            <person name="Schulz F."/>
            <person name="Roux S."/>
            <person name="Paez-Espino D."/>
            <person name="Jungbluth S."/>
            <person name="Walsh D.A."/>
            <person name="Denef V.J."/>
            <person name="McMahon K.D."/>
            <person name="Konstantinidis K.T."/>
            <person name="Eloe-Fadrosh E.A."/>
            <person name="Kyrpides N.C."/>
            <person name="Woyke T."/>
        </authorList>
    </citation>
    <scope>NUCLEOTIDE SEQUENCE</scope>
    <source>
        <strain evidence="1">GVMAG-M-3300018868-6</strain>
    </source>
</reference>
<accession>A0A6C0BWG6</accession>
<evidence type="ECO:0008006" key="2">
    <source>
        <dbReference type="Google" id="ProtNLM"/>
    </source>
</evidence>
<protein>
    <recommendedName>
        <fullName evidence="2">Phytanoyl-CoA dioxygenase</fullName>
    </recommendedName>
</protein>
<evidence type="ECO:0000313" key="1">
    <source>
        <dbReference type="EMBL" id="QHS95778.1"/>
    </source>
</evidence>
<dbReference type="AlphaFoldDB" id="A0A6C0BWG6"/>
<dbReference type="SUPFAM" id="SSF51197">
    <property type="entry name" value="Clavaminate synthase-like"/>
    <property type="match status" value="1"/>
</dbReference>
<dbReference type="PANTHER" id="PTHR31630:SF6">
    <property type="entry name" value="PHYTANOYL-COA DIOXYGENASE-RELATED"/>
    <property type="match status" value="1"/>
</dbReference>
<dbReference type="PANTHER" id="PTHR31630">
    <property type="entry name" value="PHYTANOYL-COA DIOXYGENASE-RELATED-RELATED"/>
    <property type="match status" value="1"/>
</dbReference>
<name>A0A6C0BWG6_9ZZZZ</name>